<proteinExistence type="predicted"/>
<feature type="region of interest" description="Disordered" evidence="1">
    <location>
        <begin position="403"/>
        <end position="422"/>
    </location>
</feature>
<keyword evidence="2" id="KW-0472">Membrane</keyword>
<accession>A0A5K1K0Q2</accession>
<protein>
    <submittedName>
        <fullName evidence="3">Pheromone receptor CPRa1p</fullName>
    </submittedName>
</protein>
<dbReference type="AlphaFoldDB" id="A0A5K1K0Q2"/>
<gene>
    <name evidence="3" type="primary">Q9C1Q9</name>
</gene>
<feature type="transmembrane region" description="Helical" evidence="2">
    <location>
        <begin position="160"/>
        <end position="179"/>
    </location>
</feature>
<feature type="transmembrane region" description="Helical" evidence="2">
    <location>
        <begin position="276"/>
        <end position="300"/>
    </location>
</feature>
<feature type="transmembrane region" description="Helical" evidence="2">
    <location>
        <begin position="227"/>
        <end position="248"/>
    </location>
</feature>
<feature type="transmembrane region" description="Helical" evidence="2">
    <location>
        <begin position="320"/>
        <end position="341"/>
    </location>
</feature>
<feature type="transmembrane region" description="Helical" evidence="2">
    <location>
        <begin position="69"/>
        <end position="91"/>
    </location>
</feature>
<evidence type="ECO:0000256" key="2">
    <source>
        <dbReference type="SAM" id="Phobius"/>
    </source>
</evidence>
<keyword evidence="2" id="KW-0812">Transmembrane</keyword>
<dbReference type="EMBL" id="LR727594">
    <property type="protein sequence ID" value="VWO99371.1"/>
    <property type="molecule type" value="Genomic_DNA"/>
</dbReference>
<feature type="transmembrane region" description="Helical" evidence="2">
    <location>
        <begin position="191"/>
        <end position="212"/>
    </location>
</feature>
<keyword evidence="2" id="KW-1133">Transmembrane helix</keyword>
<evidence type="ECO:0000256" key="1">
    <source>
        <dbReference type="SAM" id="MobiDB-lite"/>
    </source>
</evidence>
<organism evidence="3">
    <name type="scientific">Ganoderma boninense</name>
    <dbReference type="NCBI Taxonomy" id="34458"/>
    <lineage>
        <taxon>Eukaryota</taxon>
        <taxon>Fungi</taxon>
        <taxon>Dikarya</taxon>
        <taxon>Basidiomycota</taxon>
        <taxon>Agaricomycotina</taxon>
        <taxon>Agaricomycetes</taxon>
        <taxon>Polyporales</taxon>
        <taxon>Polyporaceae</taxon>
        <taxon>Ganoderma</taxon>
    </lineage>
</organism>
<feature type="transmembrane region" description="Helical" evidence="2">
    <location>
        <begin position="98"/>
        <end position="116"/>
    </location>
</feature>
<name>A0A5K1K0Q2_9APHY</name>
<reference evidence="3" key="1">
    <citation type="submission" date="2019-10" db="EMBL/GenBank/DDBJ databases">
        <authorList>
            <person name="Nor Muhammad N."/>
        </authorList>
    </citation>
    <scope>NUCLEOTIDE SEQUENCE</scope>
</reference>
<evidence type="ECO:0000313" key="3">
    <source>
        <dbReference type="EMBL" id="VWO99371.1"/>
    </source>
</evidence>
<keyword evidence="3" id="KW-0675">Receptor</keyword>
<sequence>MPAVLYGLTDLTTASYNYKTQTLLPHSCLSSTRTTTGRTPSGHTHTMDSVAETRLQHYTPGVYKVLADILLTAFLFGCLTVLSIVSAYHLICRGIKQLSTAFLLVSVLILYTSTAADMAVKCTYVVEYGRLLNDAVASLSTASTDAALIRFVQTSRTTSYVIGGLYAINITLGDIIVWWRVWVLWQKRTIMAFGLVLIVGTFGFGIVSTIHFQVDAGVQPLMAYGDLYGGVSGLLTFISNVLATSLIGRKAWEHRKLLLQSPGASKGRWNTPTIKVLILLVESGTIYSVIFSVAVINNVMMRSESSLAPSALEFLSLSTVFFTGCLVPILAIYPTLIIFIVSLNRSEIDSTLANCTPSDIPTNLFPSMHFSGSQTEIHLPPSPRIDGPLHSDRTIHDAEGQLGEDRSHAQEAFKPDEAGRLV</sequence>